<feature type="domain" description="GH16" evidence="3">
    <location>
        <begin position="19"/>
        <end position="274"/>
    </location>
</feature>
<dbReference type="Proteomes" id="UP000284548">
    <property type="component" value="Unassembled WGS sequence"/>
</dbReference>
<dbReference type="Gene3D" id="2.60.120.200">
    <property type="match status" value="1"/>
</dbReference>
<dbReference type="PROSITE" id="PS51762">
    <property type="entry name" value="GH16_2"/>
    <property type="match status" value="1"/>
</dbReference>
<dbReference type="SUPFAM" id="SSF49899">
    <property type="entry name" value="Concanavalin A-like lectins/glucanases"/>
    <property type="match status" value="1"/>
</dbReference>
<accession>A0A3R6HIP4</accession>
<dbReference type="GO" id="GO:0005975">
    <property type="term" value="P:carbohydrate metabolic process"/>
    <property type="evidence" value="ECO:0007669"/>
    <property type="project" value="InterPro"/>
</dbReference>
<feature type="signal peptide" evidence="2">
    <location>
        <begin position="1"/>
        <end position="25"/>
    </location>
</feature>
<feature type="chain" id="PRO_5018655430" evidence="2">
    <location>
        <begin position="26"/>
        <end position="277"/>
    </location>
</feature>
<dbReference type="PANTHER" id="PTHR10963:SF55">
    <property type="entry name" value="GLYCOSIDE HYDROLASE FAMILY 16 PROTEIN"/>
    <property type="match status" value="1"/>
</dbReference>
<dbReference type="InterPro" id="IPR013320">
    <property type="entry name" value="ConA-like_dom_sf"/>
</dbReference>
<dbReference type="PANTHER" id="PTHR10963">
    <property type="entry name" value="GLYCOSYL HYDROLASE-RELATED"/>
    <property type="match status" value="1"/>
</dbReference>
<name>A0A3R6HIP4_9BACT</name>
<dbReference type="Pfam" id="PF00722">
    <property type="entry name" value="Glyco_hydro_16"/>
    <property type="match status" value="1"/>
</dbReference>
<gene>
    <name evidence="4" type="ORF">DW192_16450</name>
</gene>
<evidence type="ECO:0000256" key="1">
    <source>
        <dbReference type="ARBA" id="ARBA00006865"/>
    </source>
</evidence>
<dbReference type="GO" id="GO:0004553">
    <property type="term" value="F:hydrolase activity, hydrolyzing O-glycosyl compounds"/>
    <property type="evidence" value="ECO:0007669"/>
    <property type="project" value="InterPro"/>
</dbReference>
<dbReference type="AlphaFoldDB" id="A0A3R6HIP4"/>
<evidence type="ECO:0000313" key="5">
    <source>
        <dbReference type="Proteomes" id="UP000284548"/>
    </source>
</evidence>
<dbReference type="InterPro" id="IPR000757">
    <property type="entry name" value="Beta-glucanase-like"/>
</dbReference>
<reference evidence="4 5" key="1">
    <citation type="submission" date="2018-08" db="EMBL/GenBank/DDBJ databases">
        <title>A genome reference for cultivated species of the human gut microbiota.</title>
        <authorList>
            <person name="Zou Y."/>
            <person name="Xue W."/>
            <person name="Luo G."/>
        </authorList>
    </citation>
    <scope>NUCLEOTIDE SEQUENCE [LARGE SCALE GENOMIC DNA]</scope>
    <source>
        <strain evidence="4 5">AM16-54</strain>
    </source>
</reference>
<keyword evidence="4" id="KW-0378">Hydrolase</keyword>
<sequence length="277" mass="32655">MKKSLLMFLFFWVLFLGGDSFQTQAKKKTKDSYKLVFCDEFNLSDGAQPDTAIWSRCQRYNSQWNRWVSDSKDVIYIKRGKLVCRAIPNSNEKGDAAKMLTGAIWTRNKYAFQYGRLLVRMKTNVITGNFPAAWLGRQQKDGNKAPYGEIDVVEMFGSKQESNHNIHTQYTLDNPKHGLRTSFKHDVDVTKWHVYGIEWTPKYVKWLVDRRLVGIYYKSSDKELLKKHQWTFDDKFFILLNQSVGTGAHGMIPDITKTYETKFDWIRVYQKKWIWKV</sequence>
<dbReference type="EMBL" id="QRKB01000111">
    <property type="protein sequence ID" value="RHH73693.1"/>
    <property type="molecule type" value="Genomic_DNA"/>
</dbReference>
<proteinExistence type="inferred from homology"/>
<evidence type="ECO:0000259" key="3">
    <source>
        <dbReference type="PROSITE" id="PS51762"/>
    </source>
</evidence>
<keyword evidence="2" id="KW-0732">Signal</keyword>
<evidence type="ECO:0000313" key="4">
    <source>
        <dbReference type="EMBL" id="RHH73693.1"/>
    </source>
</evidence>
<dbReference type="RefSeq" id="WP_118256012.1">
    <property type="nucleotide sequence ID" value="NZ_QRKB01000111.1"/>
</dbReference>
<dbReference type="CDD" id="cd08023">
    <property type="entry name" value="GH16_laminarinase_like"/>
    <property type="match status" value="1"/>
</dbReference>
<dbReference type="InterPro" id="IPR050546">
    <property type="entry name" value="Glycosyl_Hydrlase_16"/>
</dbReference>
<organism evidence="4 5">
    <name type="scientific">Segatella copri</name>
    <dbReference type="NCBI Taxonomy" id="165179"/>
    <lineage>
        <taxon>Bacteria</taxon>
        <taxon>Pseudomonadati</taxon>
        <taxon>Bacteroidota</taxon>
        <taxon>Bacteroidia</taxon>
        <taxon>Bacteroidales</taxon>
        <taxon>Prevotellaceae</taxon>
        <taxon>Segatella</taxon>
    </lineage>
</organism>
<evidence type="ECO:0000256" key="2">
    <source>
        <dbReference type="SAM" id="SignalP"/>
    </source>
</evidence>
<protein>
    <submittedName>
        <fullName evidence="4">Glycoside hydrolase family 16 protein</fullName>
    </submittedName>
</protein>
<comment type="similarity">
    <text evidence="1">Belongs to the glycosyl hydrolase 16 family.</text>
</comment>
<comment type="caution">
    <text evidence="4">The sequence shown here is derived from an EMBL/GenBank/DDBJ whole genome shotgun (WGS) entry which is preliminary data.</text>
</comment>